<proteinExistence type="predicted"/>
<protein>
    <submittedName>
        <fullName evidence="1">Uncharacterized protein</fullName>
    </submittedName>
</protein>
<sequence>MAVVLSSLRRCCLTSSLSYCRPLRRRGFSHATPAGCAMRWWHPRAFLRLHLRAAIRGPWRYSPWQLRHWSPYLRYHSFPSLVLSAICDVLSDM</sequence>
<accession>A0A0A9D0T0</accession>
<reference evidence="1" key="2">
    <citation type="journal article" date="2015" name="Data Brief">
        <title>Shoot transcriptome of the giant reed, Arundo donax.</title>
        <authorList>
            <person name="Barrero R.A."/>
            <person name="Guerrero F.D."/>
            <person name="Moolhuijzen P."/>
            <person name="Goolsby J.A."/>
            <person name="Tidwell J."/>
            <person name="Bellgard S.E."/>
            <person name="Bellgard M.I."/>
        </authorList>
    </citation>
    <scope>NUCLEOTIDE SEQUENCE</scope>
    <source>
        <tissue evidence="1">Shoot tissue taken approximately 20 cm above the soil surface</tissue>
    </source>
</reference>
<reference evidence="1" key="1">
    <citation type="submission" date="2014-09" db="EMBL/GenBank/DDBJ databases">
        <authorList>
            <person name="Magalhaes I.L.F."/>
            <person name="Oliveira U."/>
            <person name="Santos F.R."/>
            <person name="Vidigal T.H.D.A."/>
            <person name="Brescovit A.D."/>
            <person name="Santos A.J."/>
        </authorList>
    </citation>
    <scope>NUCLEOTIDE SEQUENCE</scope>
    <source>
        <tissue evidence="1">Shoot tissue taken approximately 20 cm above the soil surface</tissue>
    </source>
</reference>
<organism evidence="1">
    <name type="scientific">Arundo donax</name>
    <name type="common">Giant reed</name>
    <name type="synonym">Donax arundinaceus</name>
    <dbReference type="NCBI Taxonomy" id="35708"/>
    <lineage>
        <taxon>Eukaryota</taxon>
        <taxon>Viridiplantae</taxon>
        <taxon>Streptophyta</taxon>
        <taxon>Embryophyta</taxon>
        <taxon>Tracheophyta</taxon>
        <taxon>Spermatophyta</taxon>
        <taxon>Magnoliopsida</taxon>
        <taxon>Liliopsida</taxon>
        <taxon>Poales</taxon>
        <taxon>Poaceae</taxon>
        <taxon>PACMAD clade</taxon>
        <taxon>Arundinoideae</taxon>
        <taxon>Arundineae</taxon>
        <taxon>Arundo</taxon>
    </lineage>
</organism>
<evidence type="ECO:0000313" key="1">
    <source>
        <dbReference type="EMBL" id="JAD80283.1"/>
    </source>
</evidence>
<name>A0A0A9D0T0_ARUDO</name>
<dbReference type="EMBL" id="GBRH01217612">
    <property type="protein sequence ID" value="JAD80283.1"/>
    <property type="molecule type" value="Transcribed_RNA"/>
</dbReference>
<dbReference type="AlphaFoldDB" id="A0A0A9D0T0"/>